<dbReference type="NCBIfam" id="TIGR01128">
    <property type="entry name" value="holA"/>
    <property type="match status" value="1"/>
</dbReference>
<keyword evidence="6" id="KW-0239">DNA-directed DNA polymerase</keyword>
<name>I4APW4_BERLS</name>
<evidence type="ECO:0000256" key="7">
    <source>
        <dbReference type="ARBA" id="ARBA00034754"/>
    </source>
</evidence>
<accession>I4APW4</accession>
<dbReference type="GO" id="GO:0006261">
    <property type="term" value="P:DNA-templated DNA replication"/>
    <property type="evidence" value="ECO:0007669"/>
    <property type="project" value="TreeGrafter"/>
</dbReference>
<organism evidence="11 12">
    <name type="scientific">Bernardetia litoralis (strain ATCC 23117 / DSM 6794 / NBRC 15988 / NCIMB 1366 / Fx l1 / Sio-4)</name>
    <name type="common">Flexibacter litoralis</name>
    <dbReference type="NCBI Taxonomy" id="880071"/>
    <lineage>
        <taxon>Bacteria</taxon>
        <taxon>Pseudomonadati</taxon>
        <taxon>Bacteroidota</taxon>
        <taxon>Cytophagia</taxon>
        <taxon>Cytophagales</taxon>
        <taxon>Bernardetiaceae</taxon>
        <taxon>Bernardetia</taxon>
    </lineage>
</organism>
<keyword evidence="4 11" id="KW-0548">Nucleotidyltransferase</keyword>
<evidence type="ECO:0000256" key="5">
    <source>
        <dbReference type="ARBA" id="ARBA00022705"/>
    </source>
</evidence>
<dbReference type="PATRIC" id="fig|880071.3.peg.3688"/>
<comment type="catalytic activity">
    <reaction evidence="8">
        <text>DNA(n) + a 2'-deoxyribonucleoside 5'-triphosphate = DNA(n+1) + diphosphate</text>
        <dbReference type="Rhea" id="RHEA:22508"/>
        <dbReference type="Rhea" id="RHEA-COMP:17339"/>
        <dbReference type="Rhea" id="RHEA-COMP:17340"/>
        <dbReference type="ChEBI" id="CHEBI:33019"/>
        <dbReference type="ChEBI" id="CHEBI:61560"/>
        <dbReference type="ChEBI" id="CHEBI:173112"/>
        <dbReference type="EC" id="2.7.7.7"/>
    </reaction>
</comment>
<dbReference type="OrthoDB" id="1172326at2"/>
<protein>
    <recommendedName>
        <fullName evidence="2">DNA polymerase III subunit delta</fullName>
        <ecNumber evidence="1">2.7.7.7</ecNumber>
    </recommendedName>
</protein>
<dbReference type="Proteomes" id="UP000006054">
    <property type="component" value="Chromosome"/>
</dbReference>
<evidence type="ECO:0000256" key="3">
    <source>
        <dbReference type="ARBA" id="ARBA00022679"/>
    </source>
</evidence>
<evidence type="ECO:0000256" key="8">
    <source>
        <dbReference type="ARBA" id="ARBA00049244"/>
    </source>
</evidence>
<dbReference type="Pfam" id="PF06144">
    <property type="entry name" value="DNA_pol3_delta"/>
    <property type="match status" value="1"/>
</dbReference>
<dbReference type="Gene3D" id="1.20.272.10">
    <property type="match status" value="1"/>
</dbReference>
<comment type="similarity">
    <text evidence="7">Belongs to the DNA polymerase HolA subunit family.</text>
</comment>
<proteinExistence type="inferred from homology"/>
<evidence type="ECO:0000313" key="11">
    <source>
        <dbReference type="EMBL" id="AFM05999.1"/>
    </source>
</evidence>
<sequence length="345" mass="38916">MPKKPDEILKDLSAGKFSPFYFLMGEESFYIDKISDYIEENALEKSERSFNQTVLYGKDIQMKDVISQAKQFPVMAMRQVVIVKEAQEISDFGREAAKTQLQSYAEKAVPTTVLVFLYKHKKLAMNTKLAKAIDKHAILVESKPLYENQVPAWIGHYLQQKKYRITPDATAWLIENVGIELSRLSNEIDKLLLNFGKADASAQPSQITTELVKKYIGTTKEYNVFDLQRAIAKKNGLKTHKIINAFAANPKDNPVIPIISSLFGYFCKLILIHKNQGKSNNELAGILKVSPFFVKDYSAAARNYNIPKILFILHALRIADAQSKGINSTAKNGEILRELAVRILG</sequence>
<dbReference type="GO" id="GO:0003677">
    <property type="term" value="F:DNA binding"/>
    <property type="evidence" value="ECO:0007669"/>
    <property type="project" value="InterPro"/>
</dbReference>
<feature type="domain" description="DNA polymerase III delta N-terminal" evidence="9">
    <location>
        <begin position="21"/>
        <end position="142"/>
    </location>
</feature>
<dbReference type="AlphaFoldDB" id="I4APW4"/>
<dbReference type="Gene3D" id="1.10.8.60">
    <property type="match status" value="1"/>
</dbReference>
<dbReference type="GO" id="GO:0009360">
    <property type="term" value="C:DNA polymerase III complex"/>
    <property type="evidence" value="ECO:0007669"/>
    <property type="project" value="InterPro"/>
</dbReference>
<evidence type="ECO:0000256" key="4">
    <source>
        <dbReference type="ARBA" id="ARBA00022695"/>
    </source>
</evidence>
<dbReference type="HOGENOM" id="CLU_044694_3_0_10"/>
<evidence type="ECO:0000256" key="6">
    <source>
        <dbReference type="ARBA" id="ARBA00022932"/>
    </source>
</evidence>
<evidence type="ECO:0000259" key="10">
    <source>
        <dbReference type="Pfam" id="PF21694"/>
    </source>
</evidence>
<evidence type="ECO:0000259" key="9">
    <source>
        <dbReference type="Pfam" id="PF06144"/>
    </source>
</evidence>
<dbReference type="PANTHER" id="PTHR34388">
    <property type="entry name" value="DNA POLYMERASE III SUBUNIT DELTA"/>
    <property type="match status" value="1"/>
</dbReference>
<dbReference type="SUPFAM" id="SSF52540">
    <property type="entry name" value="P-loop containing nucleoside triphosphate hydrolases"/>
    <property type="match status" value="1"/>
</dbReference>
<dbReference type="EC" id="2.7.7.7" evidence="1"/>
<dbReference type="RefSeq" id="WP_014799423.1">
    <property type="nucleotide sequence ID" value="NC_018018.1"/>
</dbReference>
<reference evidence="12" key="1">
    <citation type="submission" date="2012-06" db="EMBL/GenBank/DDBJ databases">
        <title>The complete genome of Flexibacter litoralis DSM 6794.</title>
        <authorList>
            <person name="Lucas S."/>
            <person name="Copeland A."/>
            <person name="Lapidus A."/>
            <person name="Glavina del Rio T."/>
            <person name="Dalin E."/>
            <person name="Tice H."/>
            <person name="Bruce D."/>
            <person name="Goodwin L."/>
            <person name="Pitluck S."/>
            <person name="Peters L."/>
            <person name="Ovchinnikova G."/>
            <person name="Lu M."/>
            <person name="Kyrpides N."/>
            <person name="Mavromatis K."/>
            <person name="Ivanova N."/>
            <person name="Brettin T."/>
            <person name="Detter J.C."/>
            <person name="Han C."/>
            <person name="Larimer F."/>
            <person name="Land M."/>
            <person name="Hauser L."/>
            <person name="Markowitz V."/>
            <person name="Cheng J.-F."/>
            <person name="Hugenholtz P."/>
            <person name="Woyke T."/>
            <person name="Wu D."/>
            <person name="Spring S."/>
            <person name="Lang E."/>
            <person name="Kopitz M."/>
            <person name="Brambilla E."/>
            <person name="Klenk H.-P."/>
            <person name="Eisen J.A."/>
        </authorList>
    </citation>
    <scope>NUCLEOTIDE SEQUENCE [LARGE SCALE GENOMIC DNA]</scope>
    <source>
        <strain evidence="12">ATCC 23117 / DSM 6794 / NBRC 15988 / NCIMB 1366 / Sio-4</strain>
    </source>
</reference>
<keyword evidence="5" id="KW-0235">DNA replication</keyword>
<dbReference type="InterPro" id="IPR027417">
    <property type="entry name" value="P-loop_NTPase"/>
</dbReference>
<keyword evidence="12" id="KW-1185">Reference proteome</keyword>
<dbReference type="KEGG" id="fli:Fleli_3685"/>
<evidence type="ECO:0000313" key="12">
    <source>
        <dbReference type="Proteomes" id="UP000006054"/>
    </source>
</evidence>
<dbReference type="InterPro" id="IPR010372">
    <property type="entry name" value="DNA_pol3_delta_N"/>
</dbReference>
<dbReference type="Gene3D" id="3.40.50.300">
    <property type="entry name" value="P-loop containing nucleotide triphosphate hydrolases"/>
    <property type="match status" value="1"/>
</dbReference>
<dbReference type="EMBL" id="CP003345">
    <property type="protein sequence ID" value="AFM05999.1"/>
    <property type="molecule type" value="Genomic_DNA"/>
</dbReference>
<dbReference type="InterPro" id="IPR048466">
    <property type="entry name" value="DNA_pol3_delta-like_C"/>
</dbReference>
<dbReference type="STRING" id="880071.Fleli_3685"/>
<dbReference type="InterPro" id="IPR008921">
    <property type="entry name" value="DNA_pol3_clamp-load_cplx_C"/>
</dbReference>
<dbReference type="PANTHER" id="PTHR34388:SF1">
    <property type="entry name" value="DNA POLYMERASE III SUBUNIT DELTA"/>
    <property type="match status" value="1"/>
</dbReference>
<dbReference type="eggNOG" id="COG1466">
    <property type="taxonomic scope" value="Bacteria"/>
</dbReference>
<dbReference type="GO" id="GO:0003887">
    <property type="term" value="F:DNA-directed DNA polymerase activity"/>
    <property type="evidence" value="ECO:0007669"/>
    <property type="project" value="UniProtKB-KW"/>
</dbReference>
<dbReference type="Pfam" id="PF21694">
    <property type="entry name" value="DNA_pol3_delta_C"/>
    <property type="match status" value="1"/>
</dbReference>
<keyword evidence="3 11" id="KW-0808">Transferase</keyword>
<feature type="domain" description="DNA polymerase III delta subunit-like C-terminal" evidence="10">
    <location>
        <begin position="221"/>
        <end position="325"/>
    </location>
</feature>
<evidence type="ECO:0000256" key="1">
    <source>
        <dbReference type="ARBA" id="ARBA00012417"/>
    </source>
</evidence>
<dbReference type="InterPro" id="IPR005790">
    <property type="entry name" value="DNA_polIII_delta"/>
</dbReference>
<dbReference type="SUPFAM" id="SSF48019">
    <property type="entry name" value="post-AAA+ oligomerization domain-like"/>
    <property type="match status" value="1"/>
</dbReference>
<gene>
    <name evidence="11" type="ordered locus">Fleli_3685</name>
</gene>
<evidence type="ECO:0000256" key="2">
    <source>
        <dbReference type="ARBA" id="ARBA00017703"/>
    </source>
</evidence>